<dbReference type="RefSeq" id="WP_132984670.1">
    <property type="nucleotide sequence ID" value="NZ_BMME01000001.1"/>
</dbReference>
<keyword evidence="2" id="KW-1185">Reference proteome</keyword>
<protein>
    <submittedName>
        <fullName evidence="1">Uncharacterized protein</fullName>
    </submittedName>
</protein>
<organism evidence="1 2">
    <name type="scientific">Luteimonas terricola</name>
    <dbReference type="NCBI Taxonomy" id="645597"/>
    <lineage>
        <taxon>Bacteria</taxon>
        <taxon>Pseudomonadati</taxon>
        <taxon>Pseudomonadota</taxon>
        <taxon>Gammaproteobacteria</taxon>
        <taxon>Lysobacterales</taxon>
        <taxon>Lysobacteraceae</taxon>
        <taxon>Luteimonas</taxon>
    </lineage>
</organism>
<reference evidence="2" key="1">
    <citation type="journal article" date="2019" name="Int. J. Syst. Evol. Microbiol.">
        <title>The Global Catalogue of Microorganisms (GCM) 10K type strain sequencing project: providing services to taxonomists for standard genome sequencing and annotation.</title>
        <authorList>
            <consortium name="The Broad Institute Genomics Platform"/>
            <consortium name="The Broad Institute Genome Sequencing Center for Infectious Disease"/>
            <person name="Wu L."/>
            <person name="Ma J."/>
        </authorList>
    </citation>
    <scope>NUCLEOTIDE SEQUENCE [LARGE SCALE GENOMIC DNA]</scope>
    <source>
        <strain evidence="2">CGMCC 1.8985</strain>
    </source>
</reference>
<proteinExistence type="predicted"/>
<name>A0ABQ2EHZ3_9GAMM</name>
<dbReference type="EMBL" id="BMME01000001">
    <property type="protein sequence ID" value="GGK08882.1"/>
    <property type="molecule type" value="Genomic_DNA"/>
</dbReference>
<dbReference type="Proteomes" id="UP000599009">
    <property type="component" value="Unassembled WGS sequence"/>
</dbReference>
<evidence type="ECO:0000313" key="1">
    <source>
        <dbReference type="EMBL" id="GGK08882.1"/>
    </source>
</evidence>
<gene>
    <name evidence="1" type="ORF">GCM10011394_17910</name>
</gene>
<comment type="caution">
    <text evidence="1">The sequence shown here is derived from an EMBL/GenBank/DDBJ whole genome shotgun (WGS) entry which is preliminary data.</text>
</comment>
<sequence length="89" mass="9603">MASWGESRVIGALTVVPLVDSHPWQAADADQPILSLLVINVEAARDAYRAAFELVQNLERQYVGQPYGMWLALAIEGSSAVAPNAMALH</sequence>
<accession>A0ABQ2EHZ3</accession>
<evidence type="ECO:0000313" key="2">
    <source>
        <dbReference type="Proteomes" id="UP000599009"/>
    </source>
</evidence>